<dbReference type="AlphaFoldDB" id="A0A9N8ZMG6"/>
<keyword evidence="3" id="KW-1185">Reference proteome</keyword>
<sequence>MDSIKNSNNLVPDYIEVTGGSYMQHQRPLNQITTSLPTPPIITTAYNGTNGNGAGGAITPPPDSSRSSGAQPLRIAPAQYSNIIPTNYVNISNNLAGLPGFQLQNIAAQCCLPNQQQYFANDTSNQNKLVSVSKPNIQPSPPCDANSSARPPSLQQQQERPESIVFLYQIPNDSKIYLVKCVEVSQLLDTDYHSLEGILHNRSQPQQQVQQNLKNHLQQHLQNRLQPQPSQQPSQNLALYQQQQITLQQNQIRHHPYQPRQSPKESVHNTIGGKNVKTPAPNNFQQNLNNQDISQFSVDMNNAGNFDMMIPMTAPGAPYMVTPSATPTMRNDHLGNNMEFCVTSLLAQQQQTMNGMLTAATISTQQQQQVFDAQYKK</sequence>
<organism evidence="2 3">
    <name type="scientific">Racocetra fulgida</name>
    <dbReference type="NCBI Taxonomy" id="60492"/>
    <lineage>
        <taxon>Eukaryota</taxon>
        <taxon>Fungi</taxon>
        <taxon>Fungi incertae sedis</taxon>
        <taxon>Mucoromycota</taxon>
        <taxon>Glomeromycotina</taxon>
        <taxon>Glomeromycetes</taxon>
        <taxon>Diversisporales</taxon>
        <taxon>Gigasporaceae</taxon>
        <taxon>Racocetra</taxon>
    </lineage>
</organism>
<protein>
    <submittedName>
        <fullName evidence="2">17337_t:CDS:1</fullName>
    </submittedName>
</protein>
<feature type="region of interest" description="Disordered" evidence="1">
    <location>
        <begin position="252"/>
        <end position="276"/>
    </location>
</feature>
<dbReference type="Proteomes" id="UP000789396">
    <property type="component" value="Unassembled WGS sequence"/>
</dbReference>
<evidence type="ECO:0000256" key="1">
    <source>
        <dbReference type="SAM" id="MobiDB-lite"/>
    </source>
</evidence>
<feature type="region of interest" description="Disordered" evidence="1">
    <location>
        <begin position="47"/>
        <end position="70"/>
    </location>
</feature>
<evidence type="ECO:0000313" key="3">
    <source>
        <dbReference type="Proteomes" id="UP000789396"/>
    </source>
</evidence>
<dbReference type="OrthoDB" id="2401788at2759"/>
<name>A0A9N8ZMG6_9GLOM</name>
<comment type="caution">
    <text evidence="2">The sequence shown here is derived from an EMBL/GenBank/DDBJ whole genome shotgun (WGS) entry which is preliminary data.</text>
</comment>
<feature type="compositionally biased region" description="Polar residues" evidence="1">
    <location>
        <begin position="145"/>
        <end position="158"/>
    </location>
</feature>
<accession>A0A9N8ZMG6</accession>
<feature type="region of interest" description="Disordered" evidence="1">
    <location>
        <begin position="133"/>
        <end position="158"/>
    </location>
</feature>
<reference evidence="2" key="1">
    <citation type="submission" date="2021-06" db="EMBL/GenBank/DDBJ databases">
        <authorList>
            <person name="Kallberg Y."/>
            <person name="Tangrot J."/>
            <person name="Rosling A."/>
        </authorList>
    </citation>
    <scope>NUCLEOTIDE SEQUENCE</scope>
    <source>
        <strain evidence="2">IN212</strain>
    </source>
</reference>
<proteinExistence type="predicted"/>
<evidence type="ECO:0000313" key="2">
    <source>
        <dbReference type="EMBL" id="CAG8501142.1"/>
    </source>
</evidence>
<dbReference type="EMBL" id="CAJVPZ010001850">
    <property type="protein sequence ID" value="CAG8501142.1"/>
    <property type="molecule type" value="Genomic_DNA"/>
</dbReference>
<gene>
    <name evidence="2" type="ORF">RFULGI_LOCUS2442</name>
</gene>